<dbReference type="PANTHER" id="PTHR22916:SF3">
    <property type="entry name" value="UDP-GLCNAC:BETAGAL BETA-1,3-N-ACETYLGLUCOSAMINYLTRANSFERASE-LIKE PROTEIN 1"/>
    <property type="match status" value="1"/>
</dbReference>
<dbReference type="Proteomes" id="UP001198182">
    <property type="component" value="Unassembled WGS sequence"/>
</dbReference>
<sequence length="338" mass="39399">MKLLTIAIPCYNSESYMEKCIESLLPGGSRVEILLVNDGSKDRTAEIADSYAARYPGIVRAIHQENKGHGGAVNTGIANADGFYFKVVDSDDWVDRDAYLTILDTLENLAREGQGVDMMISNFVYDKVGASHKKVMNYRHMLPTGQIFHWEDARHLWKGHYILMHSVIYRTRMLRNCGLKLPEHTFYVDNQFVYQPIPWVKNMYYLDVDFYHYFIGRDDQSVNEKNMIARIDQQLAVNYLMIRDYDLYRVPGRNRRHYMYNYLEIMMTISSIFLIRTDSPEADEKKKALWAYLKKQNPRLYRRMRMGVLGISLNLPGKIGKKIASAGYQISQMIYGFN</sequence>
<dbReference type="EMBL" id="JAJEQR010000007">
    <property type="protein sequence ID" value="MCC2230025.1"/>
    <property type="molecule type" value="Genomic_DNA"/>
</dbReference>
<dbReference type="AlphaFoldDB" id="A0AAE3E8L6"/>
<accession>A0AAE3E8L6</accession>
<dbReference type="Gene3D" id="3.90.550.10">
    <property type="entry name" value="Spore Coat Polysaccharide Biosynthesis Protein SpsA, Chain A"/>
    <property type="match status" value="1"/>
</dbReference>
<organism evidence="2 3">
    <name type="scientific">Hominifimenecus microfluidus</name>
    <dbReference type="NCBI Taxonomy" id="2885348"/>
    <lineage>
        <taxon>Bacteria</taxon>
        <taxon>Bacillati</taxon>
        <taxon>Bacillota</taxon>
        <taxon>Clostridia</taxon>
        <taxon>Lachnospirales</taxon>
        <taxon>Lachnospiraceae</taxon>
        <taxon>Hominifimenecus</taxon>
    </lineage>
</organism>
<evidence type="ECO:0000259" key="1">
    <source>
        <dbReference type="Pfam" id="PF00535"/>
    </source>
</evidence>
<proteinExistence type="predicted"/>
<dbReference type="SUPFAM" id="SSF53448">
    <property type="entry name" value="Nucleotide-diphospho-sugar transferases"/>
    <property type="match status" value="1"/>
</dbReference>
<dbReference type="RefSeq" id="WP_308452759.1">
    <property type="nucleotide sequence ID" value="NZ_JAJEQR010000007.1"/>
</dbReference>
<evidence type="ECO:0000313" key="3">
    <source>
        <dbReference type="Proteomes" id="UP001198182"/>
    </source>
</evidence>
<feature type="domain" description="Glycosyltransferase 2-like" evidence="1">
    <location>
        <begin position="5"/>
        <end position="108"/>
    </location>
</feature>
<gene>
    <name evidence="2" type="ORF">LKD81_03280</name>
</gene>
<dbReference type="Pfam" id="PF00535">
    <property type="entry name" value="Glycos_transf_2"/>
    <property type="match status" value="1"/>
</dbReference>
<dbReference type="PANTHER" id="PTHR22916">
    <property type="entry name" value="GLYCOSYLTRANSFERASE"/>
    <property type="match status" value="1"/>
</dbReference>
<evidence type="ECO:0000313" key="2">
    <source>
        <dbReference type="EMBL" id="MCC2230025.1"/>
    </source>
</evidence>
<dbReference type="InterPro" id="IPR029044">
    <property type="entry name" value="Nucleotide-diphossugar_trans"/>
</dbReference>
<protein>
    <submittedName>
        <fullName evidence="2">Glycosyltransferase family 2 protein</fullName>
    </submittedName>
</protein>
<dbReference type="InterPro" id="IPR001173">
    <property type="entry name" value="Glyco_trans_2-like"/>
</dbReference>
<keyword evidence="3" id="KW-1185">Reference proteome</keyword>
<comment type="caution">
    <text evidence="2">The sequence shown here is derived from an EMBL/GenBank/DDBJ whole genome shotgun (WGS) entry which is preliminary data.</text>
</comment>
<name>A0AAE3E8L6_9FIRM</name>
<dbReference type="GO" id="GO:0016758">
    <property type="term" value="F:hexosyltransferase activity"/>
    <property type="evidence" value="ECO:0007669"/>
    <property type="project" value="UniProtKB-ARBA"/>
</dbReference>
<reference evidence="2" key="1">
    <citation type="submission" date="2021-10" db="EMBL/GenBank/DDBJ databases">
        <title>Anaerobic single-cell dispensing facilitates the cultivation of human gut bacteria.</title>
        <authorList>
            <person name="Afrizal A."/>
        </authorList>
    </citation>
    <scope>NUCLEOTIDE SEQUENCE</scope>
    <source>
        <strain evidence="2">CLA-AA-H215</strain>
    </source>
</reference>
<dbReference type="CDD" id="cd00761">
    <property type="entry name" value="Glyco_tranf_GTA_type"/>
    <property type="match status" value="1"/>
</dbReference>